<organism evidence="9 10">
    <name type="scientific">Kocuria flava</name>
    <dbReference type="NCBI Taxonomy" id="446860"/>
    <lineage>
        <taxon>Bacteria</taxon>
        <taxon>Bacillati</taxon>
        <taxon>Actinomycetota</taxon>
        <taxon>Actinomycetes</taxon>
        <taxon>Micrococcales</taxon>
        <taxon>Micrococcaceae</taxon>
        <taxon>Kocuria</taxon>
    </lineage>
</organism>
<dbReference type="InterPro" id="IPR036259">
    <property type="entry name" value="MFS_trans_sf"/>
</dbReference>
<reference evidence="9 10" key="1">
    <citation type="submission" date="2019-07" db="EMBL/GenBank/DDBJ databases">
        <title>Whole genome shotgun sequence of Kocuria flava NBRC 107626.</title>
        <authorList>
            <person name="Hosoyama A."/>
            <person name="Uohara A."/>
            <person name="Ohji S."/>
            <person name="Ichikawa N."/>
        </authorList>
    </citation>
    <scope>NUCLEOTIDE SEQUENCE [LARGE SCALE GENOMIC DNA]</scope>
    <source>
        <strain evidence="9 10">NBRC 107626</strain>
    </source>
</reference>
<dbReference type="PANTHER" id="PTHR23513">
    <property type="entry name" value="INTEGRAL MEMBRANE EFFLUX PROTEIN-RELATED"/>
    <property type="match status" value="1"/>
</dbReference>
<gene>
    <name evidence="9" type="ORF">KFL01_10440</name>
</gene>
<keyword evidence="3 7" id="KW-0812">Transmembrane</keyword>
<feature type="transmembrane region" description="Helical" evidence="7">
    <location>
        <begin position="65"/>
        <end position="88"/>
    </location>
</feature>
<feature type="compositionally biased region" description="Basic and acidic residues" evidence="6">
    <location>
        <begin position="522"/>
        <end position="538"/>
    </location>
</feature>
<feature type="region of interest" description="Disordered" evidence="6">
    <location>
        <begin position="495"/>
        <end position="560"/>
    </location>
</feature>
<name>A0ABQ0X4X9_9MICC</name>
<protein>
    <submittedName>
        <fullName evidence="9">Chloramphenicol efflux pump</fullName>
    </submittedName>
</protein>
<dbReference type="Gene3D" id="1.20.1250.20">
    <property type="entry name" value="MFS general substrate transporter like domains"/>
    <property type="match status" value="1"/>
</dbReference>
<dbReference type="InterPro" id="IPR011701">
    <property type="entry name" value="MFS"/>
</dbReference>
<evidence type="ECO:0000256" key="2">
    <source>
        <dbReference type="ARBA" id="ARBA00022475"/>
    </source>
</evidence>
<feature type="transmembrane region" description="Helical" evidence="7">
    <location>
        <begin position="365"/>
        <end position="382"/>
    </location>
</feature>
<keyword evidence="10" id="KW-1185">Reference proteome</keyword>
<feature type="transmembrane region" description="Helical" evidence="7">
    <location>
        <begin position="453"/>
        <end position="474"/>
    </location>
</feature>
<evidence type="ECO:0000256" key="3">
    <source>
        <dbReference type="ARBA" id="ARBA00022692"/>
    </source>
</evidence>
<evidence type="ECO:0000313" key="9">
    <source>
        <dbReference type="EMBL" id="GEO91738.1"/>
    </source>
</evidence>
<feature type="domain" description="Major facilitator superfamily (MFS) profile" evidence="8">
    <location>
        <begin position="61"/>
        <end position="480"/>
    </location>
</feature>
<sequence length="560" mass="58773">MDEHHPSRTAAAPDGGAGLPADPVVTAPTPPLPASDAGPPALVDPGAVDTSVRTPQQRFRTFTGILVNTALANVTTSYLWFALTFWVYLQTRNVIATGVVGGAYMLLIALSSISFGTFVDRYRKLSVMRFAAAFTLVLFALAGLLFGLTPAAAMSDLTRPWIWVFALVVLIGAVVENMRNIALSTTVTILIDPDRRANANGLVGMVQGLMFIVTSVLSGLSVGLLGMGWTVAVAVALTAVAFAHLLFLRMPEEVRAAATDASGGFDLRGSLAAVLAVSGLFALILFSTFNNFIGGVYMALMDPYGLEMFPVEIWGGVFALGATGFIAGGALIGKFGLGKNPLRTMLLAVVVMGVLGAVFTVREWAWLYVAGIWLYLVLVPFVEAAEQTVIQRVVPLERQGRVFGFAMAFESAAAPVTAFLIAPVAEIWIIPYARSAEGSARLAPLLGEGTSRGIALVFLVAGIVMVAAALLAFLTPVYRRVSAEYDLAAAQDAAATKDPSAQDPAADNDPAAQSDPVAAKDTAQEDTAKNDPAGRESTAETESSTVQAGAVRGERSGRVE</sequence>
<dbReference type="EMBL" id="BJZR01000019">
    <property type="protein sequence ID" value="GEO91738.1"/>
    <property type="molecule type" value="Genomic_DNA"/>
</dbReference>
<evidence type="ECO:0000256" key="6">
    <source>
        <dbReference type="SAM" id="MobiDB-lite"/>
    </source>
</evidence>
<feature type="transmembrane region" description="Helical" evidence="7">
    <location>
        <begin position="199"/>
        <end position="220"/>
    </location>
</feature>
<evidence type="ECO:0000313" key="10">
    <source>
        <dbReference type="Proteomes" id="UP000321155"/>
    </source>
</evidence>
<keyword evidence="4 7" id="KW-1133">Transmembrane helix</keyword>
<dbReference type="RefSeq" id="WP_236945080.1">
    <property type="nucleotide sequence ID" value="NZ_BJZR01000019.1"/>
</dbReference>
<keyword evidence="5 7" id="KW-0472">Membrane</keyword>
<dbReference type="InterPro" id="IPR020846">
    <property type="entry name" value="MFS_dom"/>
</dbReference>
<accession>A0ABQ0X4X9</accession>
<dbReference type="PANTHER" id="PTHR23513:SF6">
    <property type="entry name" value="MAJOR FACILITATOR SUPERFAMILY ASSOCIATED DOMAIN-CONTAINING PROTEIN"/>
    <property type="match status" value="1"/>
</dbReference>
<feature type="transmembrane region" description="Helical" evidence="7">
    <location>
        <begin position="269"/>
        <end position="293"/>
    </location>
</feature>
<feature type="transmembrane region" description="Helical" evidence="7">
    <location>
        <begin position="313"/>
        <end position="333"/>
    </location>
</feature>
<dbReference type="SUPFAM" id="SSF103473">
    <property type="entry name" value="MFS general substrate transporter"/>
    <property type="match status" value="1"/>
</dbReference>
<feature type="transmembrane region" description="Helical" evidence="7">
    <location>
        <begin position="94"/>
        <end position="118"/>
    </location>
</feature>
<comment type="subcellular location">
    <subcellularLocation>
        <location evidence="1">Cell membrane</location>
        <topology evidence="1">Multi-pass membrane protein</topology>
    </subcellularLocation>
</comment>
<dbReference type="PROSITE" id="PS50850">
    <property type="entry name" value="MFS"/>
    <property type="match status" value="1"/>
</dbReference>
<evidence type="ECO:0000256" key="4">
    <source>
        <dbReference type="ARBA" id="ARBA00022989"/>
    </source>
</evidence>
<evidence type="ECO:0000256" key="1">
    <source>
        <dbReference type="ARBA" id="ARBA00004651"/>
    </source>
</evidence>
<dbReference type="CDD" id="cd06173">
    <property type="entry name" value="MFS_MefA_like"/>
    <property type="match status" value="1"/>
</dbReference>
<proteinExistence type="predicted"/>
<feature type="transmembrane region" description="Helical" evidence="7">
    <location>
        <begin position="226"/>
        <end position="248"/>
    </location>
</feature>
<feature type="region of interest" description="Disordered" evidence="6">
    <location>
        <begin position="1"/>
        <end position="40"/>
    </location>
</feature>
<evidence type="ECO:0000259" key="8">
    <source>
        <dbReference type="PROSITE" id="PS50850"/>
    </source>
</evidence>
<comment type="caution">
    <text evidence="9">The sequence shown here is derived from an EMBL/GenBank/DDBJ whole genome shotgun (WGS) entry which is preliminary data.</text>
</comment>
<feature type="compositionally biased region" description="Low complexity" evidence="6">
    <location>
        <begin position="10"/>
        <end position="27"/>
    </location>
</feature>
<keyword evidence="2" id="KW-1003">Cell membrane</keyword>
<feature type="transmembrane region" description="Helical" evidence="7">
    <location>
        <begin position="160"/>
        <end position="178"/>
    </location>
</feature>
<feature type="compositionally biased region" description="Low complexity" evidence="6">
    <location>
        <begin position="495"/>
        <end position="516"/>
    </location>
</feature>
<feature type="transmembrane region" description="Helical" evidence="7">
    <location>
        <begin position="130"/>
        <end position="148"/>
    </location>
</feature>
<dbReference type="Pfam" id="PF07690">
    <property type="entry name" value="MFS_1"/>
    <property type="match status" value="1"/>
</dbReference>
<dbReference type="Proteomes" id="UP000321155">
    <property type="component" value="Unassembled WGS sequence"/>
</dbReference>
<feature type="transmembrane region" description="Helical" evidence="7">
    <location>
        <begin position="340"/>
        <end position="359"/>
    </location>
</feature>
<evidence type="ECO:0000256" key="7">
    <source>
        <dbReference type="SAM" id="Phobius"/>
    </source>
</evidence>
<evidence type="ECO:0000256" key="5">
    <source>
        <dbReference type="ARBA" id="ARBA00023136"/>
    </source>
</evidence>
<feature type="transmembrane region" description="Helical" evidence="7">
    <location>
        <begin position="402"/>
        <end position="433"/>
    </location>
</feature>